<feature type="compositionally biased region" description="Polar residues" evidence="7">
    <location>
        <begin position="143"/>
        <end position="153"/>
    </location>
</feature>
<dbReference type="Proteomes" id="UP001642540">
    <property type="component" value="Unassembled WGS sequence"/>
</dbReference>
<proteinExistence type="predicted"/>
<evidence type="ECO:0000256" key="4">
    <source>
        <dbReference type="ARBA" id="ARBA00022989"/>
    </source>
</evidence>
<evidence type="ECO:0000313" key="10">
    <source>
        <dbReference type="EMBL" id="CAL8087872.1"/>
    </source>
</evidence>
<dbReference type="PANTHER" id="PTHR11506">
    <property type="entry name" value="LYSOSOME-ASSOCIATED MEMBRANE GLYCOPROTEIN"/>
    <property type="match status" value="1"/>
</dbReference>
<keyword evidence="6" id="KW-0325">Glycoprotein</keyword>
<feature type="region of interest" description="Disordered" evidence="7">
    <location>
        <begin position="61"/>
        <end position="163"/>
    </location>
</feature>
<keyword evidence="4 8" id="KW-1133">Transmembrane helix</keyword>
<evidence type="ECO:0000256" key="6">
    <source>
        <dbReference type="ARBA" id="ARBA00023180"/>
    </source>
</evidence>
<evidence type="ECO:0000256" key="3">
    <source>
        <dbReference type="ARBA" id="ARBA00022729"/>
    </source>
</evidence>
<dbReference type="PANTHER" id="PTHR11506:SF35">
    <property type="entry name" value="LYSOSOME-ASSOCIATED MEMBRANE GLYCOPROTEIN 5"/>
    <property type="match status" value="1"/>
</dbReference>
<sequence>MAKSNSHLRLVALIALFLVSKSFAFDTPPYKSDHDSALQDSDEWLEWHGLDYHYNMDSWNLSSSEESDSDSQEGYSYDDSEHSHEPITIGTPTNTNASSSVDIEEKSQDKNETVAVAPTEQLNDTSENEVSSEVSDKVGSELQWASSATSTSKNETRKLLKGKASEEDYDPIVYWDQDGGSDDDDDDADFITNKNPEKLQELPTDNDEGANKLFNPEMYQELETLHQIQDNMLGEWTVLYADTNLPCIMFKGKISLIVPVSPAWSNREYVELDVPYDAKAFGSCNSLNNDYQQMVLKWNVTERNKTYLNTVNLGFGTNWTSEFSDLKVPEDQYALVAVTAAYYNGEVAEEGEDNGGDQDQGLVSYSVSDLTEFMTPINHSMSCFREKSILLGRMQLTFTDIQFEAFRPNLETLPFGDFMNSVLCETDEILVFDAVMTFIIWFWIGALFVVLVIFVVLLSLSYRRKAAHDGFGYKVLSA</sequence>
<reference evidence="10 11" key="1">
    <citation type="submission" date="2024-08" db="EMBL/GenBank/DDBJ databases">
        <authorList>
            <person name="Cucini C."/>
            <person name="Frati F."/>
        </authorList>
    </citation>
    <scope>NUCLEOTIDE SEQUENCE [LARGE SCALE GENOMIC DNA]</scope>
</reference>
<name>A0ABP1Q3I2_9HEXA</name>
<feature type="chain" id="PRO_5046105816" evidence="9">
    <location>
        <begin position="25"/>
        <end position="478"/>
    </location>
</feature>
<evidence type="ECO:0000256" key="5">
    <source>
        <dbReference type="ARBA" id="ARBA00023136"/>
    </source>
</evidence>
<dbReference type="EMBL" id="CAXLJM020000022">
    <property type="protein sequence ID" value="CAL8087872.1"/>
    <property type="molecule type" value="Genomic_DNA"/>
</dbReference>
<feature type="compositionally biased region" description="Polar residues" evidence="7">
    <location>
        <begin position="90"/>
        <end position="101"/>
    </location>
</feature>
<evidence type="ECO:0000256" key="9">
    <source>
        <dbReference type="SAM" id="SignalP"/>
    </source>
</evidence>
<dbReference type="InterPro" id="IPR002000">
    <property type="entry name" value="Lysosome-assoc_membr_glycop"/>
</dbReference>
<accession>A0ABP1Q3I2</accession>
<evidence type="ECO:0000313" key="11">
    <source>
        <dbReference type="Proteomes" id="UP001642540"/>
    </source>
</evidence>
<keyword evidence="5 8" id="KW-0472">Membrane</keyword>
<evidence type="ECO:0000256" key="1">
    <source>
        <dbReference type="ARBA" id="ARBA00004251"/>
    </source>
</evidence>
<feature type="transmembrane region" description="Helical" evidence="8">
    <location>
        <begin position="438"/>
        <end position="460"/>
    </location>
</feature>
<keyword evidence="11" id="KW-1185">Reference proteome</keyword>
<keyword evidence="2 8" id="KW-0812">Transmembrane</keyword>
<comment type="caution">
    <text evidence="10">The sequence shown here is derived from an EMBL/GenBank/DDBJ whole genome shotgun (WGS) entry which is preliminary data.</text>
</comment>
<gene>
    <name evidence="10" type="ORF">ODALV1_LOCUS6876</name>
</gene>
<evidence type="ECO:0000256" key="8">
    <source>
        <dbReference type="SAM" id="Phobius"/>
    </source>
</evidence>
<feature type="compositionally biased region" description="Basic and acidic residues" evidence="7">
    <location>
        <begin position="154"/>
        <end position="163"/>
    </location>
</feature>
<protein>
    <submittedName>
        <fullName evidence="10">Uncharacterized protein</fullName>
    </submittedName>
</protein>
<keyword evidence="3 9" id="KW-0732">Signal</keyword>
<organism evidence="10 11">
    <name type="scientific">Orchesella dallaii</name>
    <dbReference type="NCBI Taxonomy" id="48710"/>
    <lineage>
        <taxon>Eukaryota</taxon>
        <taxon>Metazoa</taxon>
        <taxon>Ecdysozoa</taxon>
        <taxon>Arthropoda</taxon>
        <taxon>Hexapoda</taxon>
        <taxon>Collembola</taxon>
        <taxon>Entomobryomorpha</taxon>
        <taxon>Entomobryoidea</taxon>
        <taxon>Orchesellidae</taxon>
        <taxon>Orchesellinae</taxon>
        <taxon>Orchesella</taxon>
    </lineage>
</organism>
<evidence type="ECO:0000256" key="2">
    <source>
        <dbReference type="ARBA" id="ARBA00022692"/>
    </source>
</evidence>
<feature type="compositionally biased region" description="Basic and acidic residues" evidence="7">
    <location>
        <begin position="103"/>
        <end position="112"/>
    </location>
</feature>
<feature type="signal peptide" evidence="9">
    <location>
        <begin position="1"/>
        <end position="24"/>
    </location>
</feature>
<dbReference type="Gene3D" id="2.40.160.110">
    <property type="match status" value="1"/>
</dbReference>
<evidence type="ECO:0000256" key="7">
    <source>
        <dbReference type="SAM" id="MobiDB-lite"/>
    </source>
</evidence>
<feature type="compositionally biased region" description="Polar residues" evidence="7">
    <location>
        <begin position="120"/>
        <end position="133"/>
    </location>
</feature>
<comment type="subcellular location">
    <subcellularLocation>
        <location evidence="1">Cell membrane</location>
        <topology evidence="1">Single-pass type I membrane protein</topology>
    </subcellularLocation>
</comment>